<keyword evidence="2" id="KW-1133">Transmembrane helix</keyword>
<dbReference type="InParanoid" id="F0ZAH3"/>
<feature type="compositionally biased region" description="Basic and acidic residues" evidence="1">
    <location>
        <begin position="345"/>
        <end position="363"/>
    </location>
</feature>
<dbReference type="GeneID" id="10506071"/>
<keyword evidence="2" id="KW-0472">Membrane</keyword>
<gene>
    <name evidence="3" type="ORF">DICPUDRAFT_86244</name>
</gene>
<reference evidence="4" key="1">
    <citation type="journal article" date="2011" name="Genome Biol.">
        <title>Comparative genomics of the social amoebae Dictyostelium discoideum and Dictyostelium purpureum.</title>
        <authorList>
            <consortium name="US DOE Joint Genome Institute (JGI-PGF)"/>
            <person name="Sucgang R."/>
            <person name="Kuo A."/>
            <person name="Tian X."/>
            <person name="Salerno W."/>
            <person name="Parikh A."/>
            <person name="Feasley C.L."/>
            <person name="Dalin E."/>
            <person name="Tu H."/>
            <person name="Huang E."/>
            <person name="Barry K."/>
            <person name="Lindquist E."/>
            <person name="Shapiro H."/>
            <person name="Bruce D."/>
            <person name="Schmutz J."/>
            <person name="Salamov A."/>
            <person name="Fey P."/>
            <person name="Gaudet P."/>
            <person name="Anjard C."/>
            <person name="Babu M.M."/>
            <person name="Basu S."/>
            <person name="Bushmanova Y."/>
            <person name="van der Wel H."/>
            <person name="Katoh-Kurasawa M."/>
            <person name="Dinh C."/>
            <person name="Coutinho P.M."/>
            <person name="Saito T."/>
            <person name="Elias M."/>
            <person name="Schaap P."/>
            <person name="Kay R.R."/>
            <person name="Henrissat B."/>
            <person name="Eichinger L."/>
            <person name="Rivero F."/>
            <person name="Putnam N.H."/>
            <person name="West C.M."/>
            <person name="Loomis W.F."/>
            <person name="Chisholm R.L."/>
            <person name="Shaulsky G."/>
            <person name="Strassmann J.E."/>
            <person name="Queller D.C."/>
            <person name="Kuspa A."/>
            <person name="Grigoriev I.V."/>
        </authorList>
    </citation>
    <scope>NUCLEOTIDE SEQUENCE [LARGE SCALE GENOMIC DNA]</scope>
    <source>
        <strain evidence="4">QSDP1</strain>
    </source>
</reference>
<dbReference type="RefSeq" id="XP_003284421.1">
    <property type="nucleotide sequence ID" value="XM_003284373.1"/>
</dbReference>
<proteinExistence type="predicted"/>
<feature type="transmembrane region" description="Helical" evidence="2">
    <location>
        <begin position="157"/>
        <end position="178"/>
    </location>
</feature>
<feature type="transmembrane region" description="Helical" evidence="2">
    <location>
        <begin position="21"/>
        <end position="42"/>
    </location>
</feature>
<keyword evidence="4" id="KW-1185">Reference proteome</keyword>
<dbReference type="KEGG" id="dpp:DICPUDRAFT_86244"/>
<evidence type="ECO:0000313" key="3">
    <source>
        <dbReference type="EMBL" id="EGC39071.1"/>
    </source>
</evidence>
<dbReference type="FunCoup" id="F0ZAH3">
    <property type="interactions" value="398"/>
</dbReference>
<feature type="transmembrane region" description="Helical" evidence="2">
    <location>
        <begin position="103"/>
        <end position="125"/>
    </location>
</feature>
<evidence type="ECO:0000313" key="4">
    <source>
        <dbReference type="Proteomes" id="UP000001064"/>
    </source>
</evidence>
<dbReference type="OMA" id="YVFFPLM"/>
<accession>F0ZAH3</accession>
<dbReference type="OrthoDB" id="22017at2759"/>
<dbReference type="AlphaFoldDB" id="F0ZAH3"/>
<organism evidence="3 4">
    <name type="scientific">Dictyostelium purpureum</name>
    <name type="common">Slime mold</name>
    <dbReference type="NCBI Taxonomy" id="5786"/>
    <lineage>
        <taxon>Eukaryota</taxon>
        <taxon>Amoebozoa</taxon>
        <taxon>Evosea</taxon>
        <taxon>Eumycetozoa</taxon>
        <taxon>Dictyostelia</taxon>
        <taxon>Dictyosteliales</taxon>
        <taxon>Dictyosteliaceae</taxon>
        <taxon>Dictyostelium</taxon>
    </lineage>
</organism>
<name>F0ZAH3_DICPU</name>
<dbReference type="VEuPathDB" id="AmoebaDB:DICPUDRAFT_86244"/>
<feature type="transmembrane region" description="Helical" evidence="2">
    <location>
        <begin position="205"/>
        <end position="229"/>
    </location>
</feature>
<feature type="region of interest" description="Disordered" evidence="1">
    <location>
        <begin position="324"/>
        <end position="363"/>
    </location>
</feature>
<dbReference type="EMBL" id="GL870964">
    <property type="protein sequence ID" value="EGC39071.1"/>
    <property type="molecule type" value="Genomic_DNA"/>
</dbReference>
<evidence type="ECO:0000256" key="1">
    <source>
        <dbReference type="SAM" id="MobiDB-lite"/>
    </source>
</evidence>
<keyword evidence="2" id="KW-0812">Transmembrane</keyword>
<dbReference type="Proteomes" id="UP000001064">
    <property type="component" value="Unassembled WGS sequence"/>
</dbReference>
<dbReference type="eggNOG" id="ENOG502RBSU">
    <property type="taxonomic scope" value="Eukaryota"/>
</dbReference>
<evidence type="ECO:0000256" key="2">
    <source>
        <dbReference type="SAM" id="Phobius"/>
    </source>
</evidence>
<sequence length="363" mass="42331">MNNQFTFDFNNYLKTIQASNVRYIVIGVITLAFMMFMEYGFYVNFINVNITQCSLANQGPSNSSLDNCFVDQVPECLFEEFHTQSKYSLNFPVSLFGLKGDKYSVVILALSLVCFILEIGLYLLLDYNLFLKKKRIQNTMANSMIFIDGKKKHENGFTIFLLVDLAVYTVLKFVWVYWRNHQYSEFVCDGGVIHLTFGQNITSSISTIVLLVVTYVFFPLMYFFAYYNLLSDMDFKNMMSHLSYQTVKQFKYITVLDVSKYQDIIDDFIQDKYSDESFISRFLRSHTFTFSKTTDQEICEILLAHKEKSPYDFEPMLCNEPKISINDNGRDDGAYKSIDNNNDSDSDKDNDAYRNTEKEKLIK</sequence>
<protein>
    <submittedName>
        <fullName evidence="3">Uncharacterized protein</fullName>
    </submittedName>
</protein>